<dbReference type="GO" id="GO:0005886">
    <property type="term" value="C:plasma membrane"/>
    <property type="evidence" value="ECO:0007669"/>
    <property type="project" value="UniProtKB-SubCell"/>
</dbReference>
<reference evidence="8" key="1">
    <citation type="submission" date="2020-05" db="EMBL/GenBank/DDBJ databases">
        <authorList>
            <person name="Chiriac C."/>
            <person name="Salcher M."/>
            <person name="Ghai R."/>
            <person name="Kavagutti S V."/>
        </authorList>
    </citation>
    <scope>NUCLEOTIDE SEQUENCE</scope>
</reference>
<keyword evidence="4 6" id="KW-1133">Transmembrane helix</keyword>
<evidence type="ECO:0000256" key="3">
    <source>
        <dbReference type="ARBA" id="ARBA00022692"/>
    </source>
</evidence>
<dbReference type="AlphaFoldDB" id="A0A6J6ECU3"/>
<comment type="subcellular location">
    <subcellularLocation>
        <location evidence="1">Cell membrane</location>
        <topology evidence="1">Multi-pass membrane protein</topology>
    </subcellularLocation>
</comment>
<name>A0A6J6ECU3_9ZZZZ</name>
<keyword evidence="5 6" id="KW-0472">Membrane</keyword>
<evidence type="ECO:0000256" key="6">
    <source>
        <dbReference type="SAM" id="Phobius"/>
    </source>
</evidence>
<evidence type="ECO:0000313" key="8">
    <source>
        <dbReference type="EMBL" id="CAB4573114.1"/>
    </source>
</evidence>
<dbReference type="EMBL" id="CAEZTT010000032">
    <property type="protein sequence ID" value="CAB4573114.1"/>
    <property type="molecule type" value="Genomic_DNA"/>
</dbReference>
<feature type="transmembrane region" description="Helical" evidence="6">
    <location>
        <begin position="78"/>
        <end position="100"/>
    </location>
</feature>
<feature type="domain" description="Type II secretion system protein GspF" evidence="7">
    <location>
        <begin position="3"/>
        <end position="95"/>
    </location>
</feature>
<sequence>MVQPKLAAELTAAANRIQWGADVEAAFNSEFQVIGAALARAMDHGVGAGKALAEIAQRTRQQRKAELLRQTKKLSVTLALPVALLMLPGFILVGVVPMIVPALSSLW</sequence>
<evidence type="ECO:0000256" key="5">
    <source>
        <dbReference type="ARBA" id="ARBA00023136"/>
    </source>
</evidence>
<accession>A0A6J6ECU3</accession>
<dbReference type="Pfam" id="PF00482">
    <property type="entry name" value="T2SSF"/>
    <property type="match status" value="1"/>
</dbReference>
<protein>
    <submittedName>
        <fullName evidence="8">Unannotated protein</fullName>
    </submittedName>
</protein>
<dbReference type="InterPro" id="IPR018076">
    <property type="entry name" value="T2SS_GspF_dom"/>
</dbReference>
<keyword evidence="3 6" id="KW-0812">Transmembrane</keyword>
<evidence type="ECO:0000259" key="7">
    <source>
        <dbReference type="Pfam" id="PF00482"/>
    </source>
</evidence>
<gene>
    <name evidence="8" type="ORF">UFOPK1726_00406</name>
</gene>
<evidence type="ECO:0000256" key="1">
    <source>
        <dbReference type="ARBA" id="ARBA00004651"/>
    </source>
</evidence>
<evidence type="ECO:0000256" key="2">
    <source>
        <dbReference type="ARBA" id="ARBA00022475"/>
    </source>
</evidence>
<organism evidence="8">
    <name type="scientific">freshwater metagenome</name>
    <dbReference type="NCBI Taxonomy" id="449393"/>
    <lineage>
        <taxon>unclassified sequences</taxon>
        <taxon>metagenomes</taxon>
        <taxon>ecological metagenomes</taxon>
    </lineage>
</organism>
<proteinExistence type="predicted"/>
<keyword evidence="2" id="KW-1003">Cell membrane</keyword>
<evidence type="ECO:0000256" key="4">
    <source>
        <dbReference type="ARBA" id="ARBA00022989"/>
    </source>
</evidence>